<evidence type="ECO:0000313" key="2">
    <source>
        <dbReference type="EMBL" id="HJB08060.1"/>
    </source>
</evidence>
<gene>
    <name evidence="2" type="ORF">H9716_09415</name>
</gene>
<dbReference type="InterPro" id="IPR007421">
    <property type="entry name" value="Schlafen_AlbA_2_dom"/>
</dbReference>
<dbReference type="Proteomes" id="UP000886804">
    <property type="component" value="Unassembled WGS sequence"/>
</dbReference>
<proteinExistence type="predicted"/>
<protein>
    <submittedName>
        <fullName evidence="2">ATP-binding protein</fullName>
    </submittedName>
</protein>
<dbReference type="EMBL" id="DWYS01000114">
    <property type="protein sequence ID" value="HJB08060.1"/>
    <property type="molecule type" value="Genomic_DNA"/>
</dbReference>
<dbReference type="Pfam" id="PF04326">
    <property type="entry name" value="SLFN_AlbA_2"/>
    <property type="match status" value="1"/>
</dbReference>
<evidence type="ECO:0000313" key="3">
    <source>
        <dbReference type="Proteomes" id="UP000886804"/>
    </source>
</evidence>
<keyword evidence="2" id="KW-0547">Nucleotide-binding</keyword>
<organism evidence="2 3">
    <name type="scientific">Candidatus Enterocloster faecavium</name>
    <dbReference type="NCBI Taxonomy" id="2838560"/>
    <lineage>
        <taxon>Bacteria</taxon>
        <taxon>Bacillati</taxon>
        <taxon>Bacillota</taxon>
        <taxon>Clostridia</taxon>
        <taxon>Lachnospirales</taxon>
        <taxon>Lachnospiraceae</taxon>
        <taxon>Enterocloster</taxon>
    </lineage>
</organism>
<dbReference type="PANTHER" id="PTHR30595:SF6">
    <property type="entry name" value="SCHLAFEN ALBA-2 DOMAIN-CONTAINING PROTEIN"/>
    <property type="match status" value="1"/>
</dbReference>
<keyword evidence="2" id="KW-0067">ATP-binding</keyword>
<dbReference type="AlphaFoldDB" id="A0A9D2RLE8"/>
<reference evidence="2" key="2">
    <citation type="submission" date="2021-04" db="EMBL/GenBank/DDBJ databases">
        <authorList>
            <person name="Gilroy R."/>
        </authorList>
    </citation>
    <scope>NUCLEOTIDE SEQUENCE</scope>
    <source>
        <strain evidence="2">CHK188-4685</strain>
    </source>
</reference>
<dbReference type="PANTHER" id="PTHR30595">
    <property type="entry name" value="GLPR-RELATED TRANSCRIPTIONAL REPRESSOR"/>
    <property type="match status" value="1"/>
</dbReference>
<sequence>MEYTDFENEIIGLIDCKTEGNYWDFKREWHSNNADLLHDIICMANSLANRDGYIIIGVEDKTFTVCGVDQTVNRKNQQNVIDLLRQKPKWAGGYIPEVYVKTIVIYEKELDVIVVKQSDNTPFYLLEDYKNEGGPLFKGAIYIRKGDSNTPKTSTADIYDTEMLWKRRFGLLYNPSQRAKHYLKDCDNWEMVDGDADKEGVNRFFFYYKPDPDYTIHIVDSGIEELEIARKVIDINDNSIGSFSYYLFAFCNVSYHTDYSDTREVRLFYKDIPLFSSYLECIDEGRTQIIPPELPEVDAYYIEDSFRYLIFQFVFSHICRNYSKEAQEMIYRVVPVYYNQREHDEFLEYVKARGYGIHKILGEKIKGEALERLQKIEIGRYEGFNVPTAAKIVTNELNGNSNLVINFARPENVEYGLITERLKRGKMFVDWLKEWRNIEEKVVKE</sequence>
<accession>A0A9D2RLE8</accession>
<evidence type="ECO:0000259" key="1">
    <source>
        <dbReference type="Pfam" id="PF04326"/>
    </source>
</evidence>
<dbReference type="GO" id="GO:0005524">
    <property type="term" value="F:ATP binding"/>
    <property type="evidence" value="ECO:0007669"/>
    <property type="project" value="UniProtKB-KW"/>
</dbReference>
<feature type="domain" description="Schlafen AlbA-2" evidence="1">
    <location>
        <begin position="19"/>
        <end position="151"/>
    </location>
</feature>
<name>A0A9D2RLE8_9FIRM</name>
<reference evidence="2" key="1">
    <citation type="journal article" date="2021" name="PeerJ">
        <title>Extensive microbial diversity within the chicken gut microbiome revealed by metagenomics and culture.</title>
        <authorList>
            <person name="Gilroy R."/>
            <person name="Ravi A."/>
            <person name="Getino M."/>
            <person name="Pursley I."/>
            <person name="Horton D.L."/>
            <person name="Alikhan N.F."/>
            <person name="Baker D."/>
            <person name="Gharbi K."/>
            <person name="Hall N."/>
            <person name="Watson M."/>
            <person name="Adriaenssens E.M."/>
            <person name="Foster-Nyarko E."/>
            <person name="Jarju S."/>
            <person name="Secka A."/>
            <person name="Antonio M."/>
            <person name="Oren A."/>
            <person name="Chaudhuri R.R."/>
            <person name="La Ragione R."/>
            <person name="Hildebrand F."/>
            <person name="Pallen M.J."/>
        </authorList>
    </citation>
    <scope>NUCLEOTIDE SEQUENCE</scope>
    <source>
        <strain evidence="2">CHK188-4685</strain>
    </source>
</reference>
<dbReference type="InterPro" id="IPR038461">
    <property type="entry name" value="Schlafen_AlbA_2_dom_sf"/>
</dbReference>
<comment type="caution">
    <text evidence="2">The sequence shown here is derived from an EMBL/GenBank/DDBJ whole genome shotgun (WGS) entry which is preliminary data.</text>
</comment>
<dbReference type="Gene3D" id="3.30.950.30">
    <property type="entry name" value="Schlafen, AAA domain"/>
    <property type="match status" value="1"/>
</dbReference>